<dbReference type="Proteomes" id="UP000198773">
    <property type="component" value="Unassembled WGS sequence"/>
</dbReference>
<reference evidence="2 3" key="1">
    <citation type="submission" date="2016-10" db="EMBL/GenBank/DDBJ databases">
        <authorList>
            <person name="de Groot N.N."/>
        </authorList>
    </citation>
    <scope>NUCLEOTIDE SEQUENCE [LARGE SCALE GENOMIC DNA]</scope>
    <source>
        <strain evidence="2 3">CGMCC 1.3430</strain>
    </source>
</reference>
<gene>
    <name evidence="2" type="ORF">SAMN04488051_102135</name>
</gene>
<organism evidence="2 3">
    <name type="scientific">Alkalimonas amylolytica</name>
    <dbReference type="NCBI Taxonomy" id="152573"/>
    <lineage>
        <taxon>Bacteria</taxon>
        <taxon>Pseudomonadati</taxon>
        <taxon>Pseudomonadota</taxon>
        <taxon>Gammaproteobacteria</taxon>
        <taxon>Alkalimonas</taxon>
    </lineage>
</organism>
<dbReference type="AlphaFoldDB" id="A0A1H3ZE41"/>
<feature type="compositionally biased region" description="Acidic residues" evidence="1">
    <location>
        <begin position="68"/>
        <end position="82"/>
    </location>
</feature>
<protein>
    <submittedName>
        <fullName evidence="2">Uncharacterized protein</fullName>
    </submittedName>
</protein>
<name>A0A1H3ZE41_ALKAM</name>
<accession>A0A1H3ZE41</accession>
<dbReference type="RefSeq" id="WP_139243657.1">
    <property type="nucleotide sequence ID" value="NZ_FNRM01000002.1"/>
</dbReference>
<proteinExistence type="predicted"/>
<sequence>MTSIINILEKMGQTTAFEKERKKLSLDSEMLELPLEVQQALNHGNVEQLNQILQVRAQVVCGLHPAEDPDQEDKEKDDEEDEDNKHQKLAQLKSAGDKLRHAG</sequence>
<evidence type="ECO:0000313" key="2">
    <source>
        <dbReference type="EMBL" id="SEA21664.1"/>
    </source>
</evidence>
<dbReference type="EMBL" id="FNRM01000002">
    <property type="protein sequence ID" value="SEA21664.1"/>
    <property type="molecule type" value="Genomic_DNA"/>
</dbReference>
<evidence type="ECO:0000313" key="3">
    <source>
        <dbReference type="Proteomes" id="UP000198773"/>
    </source>
</evidence>
<keyword evidence="3" id="KW-1185">Reference proteome</keyword>
<evidence type="ECO:0000256" key="1">
    <source>
        <dbReference type="SAM" id="MobiDB-lite"/>
    </source>
</evidence>
<dbReference type="OrthoDB" id="5772941at2"/>
<dbReference type="STRING" id="152573.SAMN04488051_102135"/>
<feature type="region of interest" description="Disordered" evidence="1">
    <location>
        <begin position="63"/>
        <end position="103"/>
    </location>
</feature>